<dbReference type="EMBL" id="JAUSUW010000001">
    <property type="protein sequence ID" value="MDQ0419137.1"/>
    <property type="molecule type" value="Genomic_DNA"/>
</dbReference>
<accession>A0ABU0G342</accession>
<proteinExistence type="predicted"/>
<protein>
    <recommendedName>
        <fullName evidence="3">Alkaline proteinase inhibitor/ Outer membrane lipoprotein Omp19 domain-containing protein</fullName>
    </recommendedName>
</protein>
<reference evidence="1 2" key="1">
    <citation type="submission" date="2023-07" db="EMBL/GenBank/DDBJ databases">
        <title>Genomic Encyclopedia of Type Strains, Phase IV (KMG-IV): sequencing the most valuable type-strain genomes for metagenomic binning, comparative biology and taxonomic classification.</title>
        <authorList>
            <person name="Goeker M."/>
        </authorList>
    </citation>
    <scope>NUCLEOTIDE SEQUENCE [LARGE SCALE GENOMIC DNA]</scope>
    <source>
        <strain evidence="1 2">DSM 1111</strain>
    </source>
</reference>
<dbReference type="Proteomes" id="UP001238496">
    <property type="component" value="Unassembled WGS sequence"/>
</dbReference>
<organism evidence="1 2">
    <name type="scientific">Peteryoungia aggregata LMG 23059</name>
    <dbReference type="NCBI Taxonomy" id="1368425"/>
    <lineage>
        <taxon>Bacteria</taxon>
        <taxon>Pseudomonadati</taxon>
        <taxon>Pseudomonadota</taxon>
        <taxon>Alphaproteobacteria</taxon>
        <taxon>Hyphomicrobiales</taxon>
        <taxon>Rhizobiaceae</taxon>
        <taxon>Peteryoungia</taxon>
    </lineage>
</organism>
<evidence type="ECO:0008006" key="3">
    <source>
        <dbReference type="Google" id="ProtNLM"/>
    </source>
</evidence>
<keyword evidence="2" id="KW-1185">Reference proteome</keyword>
<evidence type="ECO:0000313" key="1">
    <source>
        <dbReference type="EMBL" id="MDQ0419137.1"/>
    </source>
</evidence>
<name>A0ABU0G342_9HYPH</name>
<gene>
    <name evidence="1" type="ORF">J2045_000147</name>
</gene>
<sequence>MKTSLAIVATSLVCAGISAFGLTLWGVPKSADQEVADPIVLGTIPSAGTAELPIPAALQMQTASPPAIFSVSNFSRKTVCLVERGAALTSRSRDFFAPPDCEHVWPGLTRATNWTQNEDGSVTITDGHGATVLALVRGRHFSYEAAEASADDLALLMLP</sequence>
<evidence type="ECO:0000313" key="2">
    <source>
        <dbReference type="Proteomes" id="UP001238496"/>
    </source>
</evidence>
<comment type="caution">
    <text evidence="1">The sequence shown here is derived from an EMBL/GenBank/DDBJ whole genome shotgun (WGS) entry which is preliminary data.</text>
</comment>
<dbReference type="RefSeq" id="WP_307368054.1">
    <property type="nucleotide sequence ID" value="NZ_JAUSUW010000001.1"/>
</dbReference>